<evidence type="ECO:0000313" key="7">
    <source>
        <dbReference type="EMBL" id="KAJ4836730.1"/>
    </source>
</evidence>
<dbReference type="InterPro" id="IPR013083">
    <property type="entry name" value="Znf_RING/FYVE/PHD"/>
</dbReference>
<dbReference type="PANTHER" id="PTHR15898:SF15">
    <property type="entry name" value="E3 UBIQUITIN-PROTEIN LIGASE PRT1-LIKE"/>
    <property type="match status" value="1"/>
</dbReference>
<dbReference type="GO" id="GO:0061630">
    <property type="term" value="F:ubiquitin protein ligase activity"/>
    <property type="evidence" value="ECO:0007669"/>
    <property type="project" value="TreeGrafter"/>
</dbReference>
<dbReference type="AlphaFoldDB" id="A0A9Q0JDJ8"/>
<keyword evidence="1" id="KW-0479">Metal-binding</keyword>
<evidence type="ECO:0000256" key="2">
    <source>
        <dbReference type="ARBA" id="ARBA00022771"/>
    </source>
</evidence>
<evidence type="ECO:0000313" key="8">
    <source>
        <dbReference type="Proteomes" id="UP001141552"/>
    </source>
</evidence>
<feature type="region of interest" description="Disordered" evidence="5">
    <location>
        <begin position="308"/>
        <end position="333"/>
    </location>
</feature>
<evidence type="ECO:0000259" key="6">
    <source>
        <dbReference type="PROSITE" id="PS50089"/>
    </source>
</evidence>
<dbReference type="Proteomes" id="UP001141552">
    <property type="component" value="Unassembled WGS sequence"/>
</dbReference>
<feature type="compositionally biased region" description="Polar residues" evidence="5">
    <location>
        <begin position="313"/>
        <end position="328"/>
    </location>
</feature>
<feature type="compositionally biased region" description="Basic and acidic residues" evidence="5">
    <location>
        <begin position="427"/>
        <end position="447"/>
    </location>
</feature>
<sequence length="534" mass="59373">MNFWHESRCPICRHPFNHFPSVCYLLHYVLSKMYPTAYKRRGRQVGEEENKAGHFSPQFNDHLLSSHPDIPGSSVGISDAETENCSLTGKESGNGAQNQVSVSDLLCAECKNLLFRPVVLNCGHVYCETCIIVPEQGIPKCQICQSLQPNGFPNVCLVLEHFLEEYFPKLYADRQNSLPNQGLREFLANFGFHIIISFASHERNLISDVSQAKRQPGQSSSVPTKVFSPWILGEGQKVHGGVGCDSCGHKPDHRFEIVPPQTIHELLYLLNPGRSDEDWSDVSEDEEDGPMANNLARALSLDVGGDLDDARNASATMNDSNAQNASNSTREDRETLCDRESKQSFLLVVQNFSMGIDSVTLKIRIGRTPVKGKKKLNVRSDIEGKFEREHDNPMLTTDRADRVCKRLGVDELGRRRSEQQQVVGGRRSSEQIEVRGRRSSEQIEVRGRRSSKQPEVSGSNDRVEGELNGVGDAVNTDLIATQASVICGINIREKQDVESSISVNVDKQGDAEEDDLESESEEEAQGYIDDEGIG</sequence>
<dbReference type="InterPro" id="IPR001841">
    <property type="entry name" value="Znf_RING"/>
</dbReference>
<dbReference type="OrthoDB" id="6270329at2759"/>
<dbReference type="PROSITE" id="PS00518">
    <property type="entry name" value="ZF_RING_1"/>
    <property type="match status" value="1"/>
</dbReference>
<dbReference type="SMART" id="SM00184">
    <property type="entry name" value="RING"/>
    <property type="match status" value="1"/>
</dbReference>
<dbReference type="PANTHER" id="PTHR15898">
    <property type="entry name" value="BIFUNCTIONAL APOPTOSIS REGULATOR"/>
    <property type="match status" value="1"/>
</dbReference>
<keyword evidence="2 4" id="KW-0863">Zinc-finger</keyword>
<dbReference type="GO" id="GO:0043161">
    <property type="term" value="P:proteasome-mediated ubiquitin-dependent protein catabolic process"/>
    <property type="evidence" value="ECO:0007669"/>
    <property type="project" value="TreeGrafter"/>
</dbReference>
<name>A0A9Q0JDJ8_9ROSI</name>
<keyword evidence="8" id="KW-1185">Reference proteome</keyword>
<protein>
    <recommendedName>
        <fullName evidence="6">RING-type domain-containing protein</fullName>
    </recommendedName>
</protein>
<feature type="region of interest" description="Disordered" evidence="5">
    <location>
        <begin position="415"/>
        <end position="468"/>
    </location>
</feature>
<accession>A0A9Q0JDJ8</accession>
<dbReference type="GO" id="GO:0008270">
    <property type="term" value="F:zinc ion binding"/>
    <property type="evidence" value="ECO:0007669"/>
    <property type="project" value="UniProtKB-KW"/>
</dbReference>
<dbReference type="EMBL" id="JAKUCV010004033">
    <property type="protein sequence ID" value="KAJ4836730.1"/>
    <property type="molecule type" value="Genomic_DNA"/>
</dbReference>
<dbReference type="PROSITE" id="PS50089">
    <property type="entry name" value="ZF_RING_2"/>
    <property type="match status" value="1"/>
</dbReference>
<evidence type="ECO:0000256" key="3">
    <source>
        <dbReference type="ARBA" id="ARBA00022833"/>
    </source>
</evidence>
<feature type="domain" description="RING-type" evidence="6">
    <location>
        <begin position="107"/>
        <end position="145"/>
    </location>
</feature>
<evidence type="ECO:0000256" key="5">
    <source>
        <dbReference type="SAM" id="MobiDB-lite"/>
    </source>
</evidence>
<organism evidence="7 8">
    <name type="scientific">Turnera subulata</name>
    <dbReference type="NCBI Taxonomy" id="218843"/>
    <lineage>
        <taxon>Eukaryota</taxon>
        <taxon>Viridiplantae</taxon>
        <taxon>Streptophyta</taxon>
        <taxon>Embryophyta</taxon>
        <taxon>Tracheophyta</taxon>
        <taxon>Spermatophyta</taxon>
        <taxon>Magnoliopsida</taxon>
        <taxon>eudicotyledons</taxon>
        <taxon>Gunneridae</taxon>
        <taxon>Pentapetalae</taxon>
        <taxon>rosids</taxon>
        <taxon>fabids</taxon>
        <taxon>Malpighiales</taxon>
        <taxon>Passifloraceae</taxon>
        <taxon>Turnera</taxon>
    </lineage>
</organism>
<dbReference type="InterPro" id="IPR017907">
    <property type="entry name" value="Znf_RING_CS"/>
</dbReference>
<reference evidence="7" key="1">
    <citation type="submission" date="2022-02" db="EMBL/GenBank/DDBJ databases">
        <authorList>
            <person name="Henning P.M."/>
            <person name="McCubbin A.G."/>
            <person name="Shore J.S."/>
        </authorList>
    </citation>
    <scope>NUCLEOTIDE SEQUENCE</scope>
    <source>
        <strain evidence="7">F60SS</strain>
        <tissue evidence="7">Leaves</tissue>
    </source>
</reference>
<feature type="compositionally biased region" description="Acidic residues" evidence="5">
    <location>
        <begin position="511"/>
        <end position="534"/>
    </location>
</feature>
<reference evidence="7" key="2">
    <citation type="journal article" date="2023" name="Plants (Basel)">
        <title>Annotation of the Turnera subulata (Passifloraceae) Draft Genome Reveals the S-Locus Evolved after the Divergence of Turneroideae from Passifloroideae in a Stepwise Manner.</title>
        <authorList>
            <person name="Henning P.M."/>
            <person name="Roalson E.H."/>
            <person name="Mir W."/>
            <person name="McCubbin A.G."/>
            <person name="Shore J.S."/>
        </authorList>
    </citation>
    <scope>NUCLEOTIDE SEQUENCE</scope>
    <source>
        <strain evidence="7">F60SS</strain>
    </source>
</reference>
<dbReference type="Gene3D" id="3.30.40.10">
    <property type="entry name" value="Zinc/RING finger domain, C3HC4 (zinc finger)"/>
    <property type="match status" value="1"/>
</dbReference>
<comment type="caution">
    <text evidence="7">The sequence shown here is derived from an EMBL/GenBank/DDBJ whole genome shotgun (WGS) entry which is preliminary data.</text>
</comment>
<gene>
    <name evidence="7" type="ORF">Tsubulata_050728</name>
</gene>
<keyword evidence="3" id="KW-0862">Zinc</keyword>
<evidence type="ECO:0000256" key="1">
    <source>
        <dbReference type="ARBA" id="ARBA00022723"/>
    </source>
</evidence>
<feature type="region of interest" description="Disordered" evidence="5">
    <location>
        <begin position="498"/>
        <end position="534"/>
    </location>
</feature>
<evidence type="ECO:0000256" key="4">
    <source>
        <dbReference type="PROSITE-ProRule" id="PRU00175"/>
    </source>
</evidence>
<proteinExistence type="predicted"/>
<dbReference type="SUPFAM" id="SSF57850">
    <property type="entry name" value="RING/U-box"/>
    <property type="match status" value="1"/>
</dbReference>